<dbReference type="EMBL" id="JACHVA010000053">
    <property type="protein sequence ID" value="MBC2601358.1"/>
    <property type="molecule type" value="Genomic_DNA"/>
</dbReference>
<dbReference type="InterPro" id="IPR041698">
    <property type="entry name" value="Methyltransf_25"/>
</dbReference>
<dbReference type="InterPro" id="IPR029063">
    <property type="entry name" value="SAM-dependent_MTases_sf"/>
</dbReference>
<accession>A0A7X1AWN2</accession>
<keyword evidence="3" id="KW-1185">Reference proteome</keyword>
<dbReference type="GO" id="GO:0032259">
    <property type="term" value="P:methylation"/>
    <property type="evidence" value="ECO:0007669"/>
    <property type="project" value="UniProtKB-KW"/>
</dbReference>
<dbReference type="Gene3D" id="3.40.50.150">
    <property type="entry name" value="Vaccinia Virus protein VP39"/>
    <property type="match status" value="1"/>
</dbReference>
<dbReference type="SUPFAM" id="SSF53335">
    <property type="entry name" value="S-adenosyl-L-methionine-dependent methyltransferases"/>
    <property type="match status" value="1"/>
</dbReference>
<gene>
    <name evidence="2" type="ORF">H5P30_06165</name>
</gene>
<evidence type="ECO:0000313" key="2">
    <source>
        <dbReference type="EMBL" id="MBC2601358.1"/>
    </source>
</evidence>
<dbReference type="AlphaFoldDB" id="A0A7X1AWN2"/>
<comment type="caution">
    <text evidence="2">The sequence shown here is derived from an EMBL/GenBank/DDBJ whole genome shotgun (WGS) entry which is preliminary data.</text>
</comment>
<dbReference type="CDD" id="cd02440">
    <property type="entry name" value="AdoMet_MTases"/>
    <property type="match status" value="1"/>
</dbReference>
<keyword evidence="2" id="KW-0808">Transferase</keyword>
<dbReference type="GO" id="GO:0008168">
    <property type="term" value="F:methyltransferase activity"/>
    <property type="evidence" value="ECO:0007669"/>
    <property type="project" value="UniProtKB-KW"/>
</dbReference>
<feature type="domain" description="Methyltransferase" evidence="1">
    <location>
        <begin position="290"/>
        <end position="403"/>
    </location>
</feature>
<evidence type="ECO:0000313" key="3">
    <source>
        <dbReference type="Proteomes" id="UP000525652"/>
    </source>
</evidence>
<proteinExistence type="predicted"/>
<name>A0A7X1AWN2_9BACT</name>
<dbReference type="RefSeq" id="WP_185692077.1">
    <property type="nucleotide sequence ID" value="NZ_JACHVA010000053.1"/>
</dbReference>
<dbReference type="Proteomes" id="UP000525652">
    <property type="component" value="Unassembled WGS sequence"/>
</dbReference>
<dbReference type="Pfam" id="PF13649">
    <property type="entry name" value="Methyltransf_25"/>
    <property type="match status" value="1"/>
</dbReference>
<keyword evidence="2" id="KW-0489">Methyltransferase</keyword>
<evidence type="ECO:0000259" key="1">
    <source>
        <dbReference type="Pfam" id="PF13649"/>
    </source>
</evidence>
<reference evidence="2 3" key="1">
    <citation type="submission" date="2020-07" db="EMBL/GenBank/DDBJ databases">
        <authorList>
            <person name="Feng X."/>
        </authorList>
    </citation>
    <scope>NUCLEOTIDE SEQUENCE [LARGE SCALE GENOMIC DNA]</scope>
    <source>
        <strain evidence="2 3">JCM14086</strain>
    </source>
</reference>
<protein>
    <submittedName>
        <fullName evidence="2">Class I SAM-dependent methyltransferase</fullName>
    </submittedName>
</protein>
<organism evidence="2 3">
    <name type="scientific">Puniceicoccus vermicola</name>
    <dbReference type="NCBI Taxonomy" id="388746"/>
    <lineage>
        <taxon>Bacteria</taxon>
        <taxon>Pseudomonadati</taxon>
        <taxon>Verrucomicrobiota</taxon>
        <taxon>Opitutia</taxon>
        <taxon>Puniceicoccales</taxon>
        <taxon>Puniceicoccaceae</taxon>
        <taxon>Puniceicoccus</taxon>
    </lineage>
</organism>
<sequence length="464" mass="52842">MEQTVTGIDSVVSFRNSQGARGRGTLVHITRSMAVFEVYNPFSVVQLSEVMQEILISRGERVIYRGKGVVTSIVTTGLMTIVSATFTDAWSDPGALRPGKSLETEIQDFIHGWEKGHDLSPSYQLVVNKMGTFFSEISRWIEEVEVALLEDSKHNQVSEESFRGSIERPVIGKVGEFFRLFESEARKIPPEEVPVYKAFARRELHPFILCAPFAHRTYSKPLGYAGDYEMVNMMLQESTSRGNNTYARIFQDIQTNVAACAAHRNRIDFLQNHLAEEANRVQDEMRTCNILNVGCGPAVEVQRFIRENDACEECVFTLMDFNEETLEYTSGRIEEAIRESGRQPMIKFIQRSIDELLKDVHDQKEEIVPTYDVVYCAGLFDYFPDNVCRNLVSLYYRWVKPGGLPMATNVTPTNPDRCTMEHLLEWYLIYRDEENMLSLAPSGSSPKVETDETGVNVFLSIRKP</sequence>